<comment type="caution">
    <text evidence="1">The sequence shown here is derived from an EMBL/GenBank/DDBJ whole genome shotgun (WGS) entry which is preliminary data.</text>
</comment>
<reference evidence="1 2" key="1">
    <citation type="journal article" date="2019" name="Int. J. Syst. Evol. Microbiol.">
        <title>The Global Catalogue of Microorganisms (GCM) 10K type strain sequencing project: providing services to taxonomists for standard genome sequencing and annotation.</title>
        <authorList>
            <consortium name="The Broad Institute Genomics Platform"/>
            <consortium name="The Broad Institute Genome Sequencing Center for Infectious Disease"/>
            <person name="Wu L."/>
            <person name="Ma J."/>
        </authorList>
    </citation>
    <scope>NUCLEOTIDE SEQUENCE [LARGE SCALE GENOMIC DNA]</scope>
    <source>
        <strain evidence="1 2">JCM 16014</strain>
    </source>
</reference>
<keyword evidence="2" id="KW-1185">Reference proteome</keyword>
<sequence length="213" mass="23288">MGEAEKFAPDGGGLLAPKKEIHGASQVANLYGQTLIYTIKHAGIDHPLLPPDRWAELDEATRDSLAMNPAESDDPRDTVDSAVALYKRHLEVLGALSPHDDVRAAMALARVGIAPLFTRPTLAAVIAMSAHFARAIECWLRVIVLDVRDLDLSGMSIPDAGAAAGAVWNLNTIWPSAVADTVRAQSKPVWRRRFQVEGQLRRRDWKLFENLPG</sequence>
<proteinExistence type="predicted"/>
<gene>
    <name evidence="1" type="ORF">GCM10009839_45170</name>
</gene>
<name>A0ABN2UJR7_9ACTN</name>
<dbReference type="Proteomes" id="UP001500751">
    <property type="component" value="Unassembled WGS sequence"/>
</dbReference>
<protein>
    <submittedName>
        <fullName evidence="1">Uncharacterized protein</fullName>
    </submittedName>
</protein>
<organism evidence="1 2">
    <name type="scientific">Catenulispora yoronensis</name>
    <dbReference type="NCBI Taxonomy" id="450799"/>
    <lineage>
        <taxon>Bacteria</taxon>
        <taxon>Bacillati</taxon>
        <taxon>Actinomycetota</taxon>
        <taxon>Actinomycetes</taxon>
        <taxon>Catenulisporales</taxon>
        <taxon>Catenulisporaceae</taxon>
        <taxon>Catenulispora</taxon>
    </lineage>
</organism>
<evidence type="ECO:0000313" key="1">
    <source>
        <dbReference type="EMBL" id="GAA2038562.1"/>
    </source>
</evidence>
<accession>A0ABN2UJR7</accession>
<dbReference type="EMBL" id="BAAAQN010000027">
    <property type="protein sequence ID" value="GAA2038562.1"/>
    <property type="molecule type" value="Genomic_DNA"/>
</dbReference>
<evidence type="ECO:0000313" key="2">
    <source>
        <dbReference type="Proteomes" id="UP001500751"/>
    </source>
</evidence>